<dbReference type="InterPro" id="IPR029064">
    <property type="entry name" value="Ribosomal_eL30-like_sf"/>
</dbReference>
<dbReference type="InterPro" id="IPR029028">
    <property type="entry name" value="Alpha/beta_knot_MTases"/>
</dbReference>
<dbReference type="Pfam" id="PF22435">
    <property type="entry name" value="MRM3-like_sub_bind"/>
    <property type="match status" value="1"/>
</dbReference>
<reference evidence="6" key="1">
    <citation type="submission" date="2021-04" db="EMBL/GenBank/DDBJ databases">
        <title>Phycicoccus avicenniae sp. nov., a novel endophytic actinomycetes isolated from branch of Avicennia mariana.</title>
        <authorList>
            <person name="Tuo L."/>
        </authorList>
    </citation>
    <scope>NUCLEOTIDE SEQUENCE</scope>
    <source>
        <strain evidence="6">BSK3Z-2</strain>
    </source>
</reference>
<dbReference type="SUPFAM" id="SSF75217">
    <property type="entry name" value="alpha/beta knot"/>
    <property type="match status" value="1"/>
</dbReference>
<dbReference type="GO" id="GO:0003723">
    <property type="term" value="F:RNA binding"/>
    <property type="evidence" value="ECO:0007669"/>
    <property type="project" value="InterPro"/>
</dbReference>
<dbReference type="Gene3D" id="3.30.1330.30">
    <property type="match status" value="1"/>
</dbReference>
<dbReference type="EMBL" id="JAGSNF010000019">
    <property type="protein sequence ID" value="MBR7744234.1"/>
    <property type="molecule type" value="Genomic_DNA"/>
</dbReference>
<dbReference type="Proteomes" id="UP000677016">
    <property type="component" value="Unassembled WGS sequence"/>
</dbReference>
<dbReference type="InterPro" id="IPR051259">
    <property type="entry name" value="rRNA_Methyltransferase"/>
</dbReference>
<proteinExistence type="inferred from homology"/>
<dbReference type="PANTHER" id="PTHR43191">
    <property type="entry name" value="RRNA METHYLTRANSFERASE 3"/>
    <property type="match status" value="1"/>
</dbReference>
<dbReference type="AlphaFoldDB" id="A0A941D8V6"/>
<dbReference type="GO" id="GO:0008173">
    <property type="term" value="F:RNA methyltransferase activity"/>
    <property type="evidence" value="ECO:0007669"/>
    <property type="project" value="InterPro"/>
</dbReference>
<gene>
    <name evidence="6" type="ORF">KC207_13145</name>
</gene>
<evidence type="ECO:0000313" key="7">
    <source>
        <dbReference type="Proteomes" id="UP000677016"/>
    </source>
</evidence>
<protein>
    <submittedName>
        <fullName evidence="6">RNA methyltransferase</fullName>
    </submittedName>
</protein>
<dbReference type="InterPro" id="IPR029026">
    <property type="entry name" value="tRNA_m1G_MTases_N"/>
</dbReference>
<dbReference type="InterPro" id="IPR001537">
    <property type="entry name" value="SpoU_MeTrfase"/>
</dbReference>
<keyword evidence="2 6" id="KW-0489">Methyltransferase</keyword>
<comment type="similarity">
    <text evidence="1">Belongs to the class IV-like SAM-binding methyltransferase superfamily. RNA methyltransferase TrmH family.</text>
</comment>
<keyword evidence="7" id="KW-1185">Reference proteome</keyword>
<dbReference type="GO" id="GO:0032259">
    <property type="term" value="P:methylation"/>
    <property type="evidence" value="ECO:0007669"/>
    <property type="project" value="UniProtKB-KW"/>
</dbReference>
<evidence type="ECO:0000256" key="1">
    <source>
        <dbReference type="ARBA" id="ARBA00007228"/>
    </source>
</evidence>
<feature type="domain" description="tRNA/rRNA methyltransferase SpoU type" evidence="4">
    <location>
        <begin position="121"/>
        <end position="260"/>
    </location>
</feature>
<organism evidence="6 7">
    <name type="scientific">Phycicoccus avicenniae</name>
    <dbReference type="NCBI Taxonomy" id="2828860"/>
    <lineage>
        <taxon>Bacteria</taxon>
        <taxon>Bacillati</taxon>
        <taxon>Actinomycetota</taxon>
        <taxon>Actinomycetes</taxon>
        <taxon>Micrococcales</taxon>
        <taxon>Intrasporangiaceae</taxon>
        <taxon>Phycicoccus</taxon>
    </lineage>
</organism>
<evidence type="ECO:0000259" key="5">
    <source>
        <dbReference type="Pfam" id="PF22435"/>
    </source>
</evidence>
<comment type="caution">
    <text evidence="6">The sequence shown here is derived from an EMBL/GenBank/DDBJ whole genome shotgun (WGS) entry which is preliminary data.</text>
</comment>
<keyword evidence="3" id="KW-0808">Transferase</keyword>
<dbReference type="GO" id="GO:0006396">
    <property type="term" value="P:RNA processing"/>
    <property type="evidence" value="ECO:0007669"/>
    <property type="project" value="InterPro"/>
</dbReference>
<name>A0A941D8V6_9MICO</name>
<dbReference type="RefSeq" id="WP_211603727.1">
    <property type="nucleotide sequence ID" value="NZ_JAGSNF010000019.1"/>
</dbReference>
<accession>A0A941D8V6</accession>
<evidence type="ECO:0000259" key="4">
    <source>
        <dbReference type="Pfam" id="PF00588"/>
    </source>
</evidence>
<dbReference type="Pfam" id="PF00588">
    <property type="entry name" value="SpoU_methylase"/>
    <property type="match status" value="1"/>
</dbReference>
<feature type="domain" description="MRM3-like substrate binding" evidence="5">
    <location>
        <begin position="11"/>
        <end position="102"/>
    </location>
</feature>
<evidence type="ECO:0000313" key="6">
    <source>
        <dbReference type="EMBL" id="MBR7744234.1"/>
    </source>
</evidence>
<dbReference type="InterPro" id="IPR053888">
    <property type="entry name" value="MRM3-like_sub_bind"/>
</dbReference>
<evidence type="ECO:0000256" key="2">
    <source>
        <dbReference type="ARBA" id="ARBA00022603"/>
    </source>
</evidence>
<dbReference type="SUPFAM" id="SSF55315">
    <property type="entry name" value="L30e-like"/>
    <property type="match status" value="1"/>
</dbReference>
<dbReference type="PANTHER" id="PTHR43191:SF2">
    <property type="entry name" value="RRNA METHYLTRANSFERASE 3, MITOCHONDRIAL"/>
    <property type="match status" value="1"/>
</dbReference>
<dbReference type="Gene3D" id="3.40.1280.10">
    <property type="match status" value="1"/>
</dbReference>
<sequence>MAELHVTSTTNPRLKAVTALRRRRVREEQGLTVVDGYEELRLAVDAGVVPRTLLHCPELMLDPERMGGLVDEARALGATTVRCSRAAFEKVAYREGPDGVLGVVPVAGVPLADLRLPADPLVVLVEGLEKPGNLGSVLRTADAAGASAVVAADPVTDWGNPNVVRASKGTVFSVPVATAGLREALGWLERSGIRLVATTPDTDRVHTAADYRGAVAIAVGAEKTGLTDAALGAAAERVRIPMAGRVNSLNAGVSAGVVVYEAVRQRSS</sequence>
<evidence type="ECO:0000256" key="3">
    <source>
        <dbReference type="ARBA" id="ARBA00022679"/>
    </source>
</evidence>